<feature type="transmembrane region" description="Helical" evidence="1">
    <location>
        <begin position="132"/>
        <end position="155"/>
    </location>
</feature>
<keyword evidence="3" id="KW-1185">Reference proteome</keyword>
<dbReference type="Proteomes" id="UP000887575">
    <property type="component" value="Unassembled WGS sequence"/>
</dbReference>
<keyword evidence="2" id="KW-0732">Signal</keyword>
<protein>
    <submittedName>
        <fullName evidence="4">Uncharacterized protein</fullName>
    </submittedName>
</protein>
<dbReference type="WBParaSite" id="MBELARI_LOCUS3707">
    <property type="protein sequence ID" value="MBELARI_LOCUS3707"/>
    <property type="gene ID" value="MBELARI_LOCUS3707"/>
</dbReference>
<keyword evidence="1" id="KW-0472">Membrane</keyword>
<evidence type="ECO:0000256" key="1">
    <source>
        <dbReference type="SAM" id="Phobius"/>
    </source>
</evidence>
<proteinExistence type="predicted"/>
<dbReference type="AlphaFoldDB" id="A0AAF3F9X6"/>
<accession>A0AAF3F9X6</accession>
<organism evidence="3 4">
    <name type="scientific">Mesorhabditis belari</name>
    <dbReference type="NCBI Taxonomy" id="2138241"/>
    <lineage>
        <taxon>Eukaryota</taxon>
        <taxon>Metazoa</taxon>
        <taxon>Ecdysozoa</taxon>
        <taxon>Nematoda</taxon>
        <taxon>Chromadorea</taxon>
        <taxon>Rhabditida</taxon>
        <taxon>Rhabditina</taxon>
        <taxon>Rhabditomorpha</taxon>
        <taxon>Rhabditoidea</taxon>
        <taxon>Rhabditidae</taxon>
        <taxon>Mesorhabditinae</taxon>
        <taxon>Mesorhabditis</taxon>
    </lineage>
</organism>
<sequence length="156" mass="16764">MFLKVCIGVILALTVFPVDGEKNDLNDISISCTANGTIILQTTLDLDHKYEINSSKSKITAKGKLYGTGTITISTPTSLSLGNKNIFTVKLKGSSDDFVRDVKRPKASAEEAYVWNWGTADIQKRNELMSGALVVGACIIIVMGLIISLCIACVCC</sequence>
<evidence type="ECO:0000313" key="3">
    <source>
        <dbReference type="Proteomes" id="UP000887575"/>
    </source>
</evidence>
<evidence type="ECO:0000256" key="2">
    <source>
        <dbReference type="SAM" id="SignalP"/>
    </source>
</evidence>
<keyword evidence="1" id="KW-0812">Transmembrane</keyword>
<feature type="signal peptide" evidence="2">
    <location>
        <begin position="1"/>
        <end position="20"/>
    </location>
</feature>
<feature type="chain" id="PRO_5042114393" evidence="2">
    <location>
        <begin position="21"/>
        <end position="156"/>
    </location>
</feature>
<evidence type="ECO:0000313" key="4">
    <source>
        <dbReference type="WBParaSite" id="MBELARI_LOCUS3707"/>
    </source>
</evidence>
<name>A0AAF3F9X6_9BILA</name>
<keyword evidence="1" id="KW-1133">Transmembrane helix</keyword>
<reference evidence="4" key="1">
    <citation type="submission" date="2024-02" db="UniProtKB">
        <authorList>
            <consortium name="WormBaseParasite"/>
        </authorList>
    </citation>
    <scope>IDENTIFICATION</scope>
</reference>